<feature type="transmembrane region" description="Helical" evidence="8">
    <location>
        <begin position="90"/>
        <end position="107"/>
    </location>
</feature>
<keyword evidence="4 10" id="KW-0808">Transferase</keyword>
<dbReference type="PANTHER" id="PTHR33908:SF11">
    <property type="entry name" value="MEMBRANE PROTEIN"/>
    <property type="match status" value="1"/>
</dbReference>
<keyword evidence="6 8" id="KW-1133">Transmembrane helix</keyword>
<keyword evidence="3" id="KW-0328">Glycosyltransferase</keyword>
<dbReference type="PANTHER" id="PTHR33908">
    <property type="entry name" value="MANNOSYLTRANSFERASE YKCB-RELATED"/>
    <property type="match status" value="1"/>
</dbReference>
<keyword evidence="7 8" id="KW-0472">Membrane</keyword>
<feature type="transmembrane region" description="Helical" evidence="8">
    <location>
        <begin position="249"/>
        <end position="273"/>
    </location>
</feature>
<feature type="transmembrane region" description="Helical" evidence="8">
    <location>
        <begin position="203"/>
        <end position="221"/>
    </location>
</feature>
<keyword evidence="11" id="KW-1185">Reference proteome</keyword>
<feature type="transmembrane region" description="Helical" evidence="8">
    <location>
        <begin position="311"/>
        <end position="327"/>
    </location>
</feature>
<evidence type="ECO:0000313" key="10">
    <source>
        <dbReference type="EMBL" id="MBB5753090.1"/>
    </source>
</evidence>
<evidence type="ECO:0000256" key="5">
    <source>
        <dbReference type="ARBA" id="ARBA00022692"/>
    </source>
</evidence>
<evidence type="ECO:0000256" key="4">
    <source>
        <dbReference type="ARBA" id="ARBA00022679"/>
    </source>
</evidence>
<keyword evidence="5 8" id="KW-0812">Transmembrane</keyword>
<keyword evidence="2" id="KW-1003">Cell membrane</keyword>
<feature type="transmembrane region" description="Helical" evidence="8">
    <location>
        <begin position="166"/>
        <end position="191"/>
    </location>
</feature>
<comment type="subcellular location">
    <subcellularLocation>
        <location evidence="1">Cell membrane</location>
        <topology evidence="1">Multi-pass membrane protein</topology>
    </subcellularLocation>
</comment>
<dbReference type="Pfam" id="PF13231">
    <property type="entry name" value="PMT_2"/>
    <property type="match status" value="1"/>
</dbReference>
<gene>
    <name evidence="10" type="ORF">GGQ63_002156</name>
</gene>
<dbReference type="RefSeq" id="WP_183855578.1">
    <property type="nucleotide sequence ID" value="NZ_JACHOO010000004.1"/>
</dbReference>
<dbReference type="Proteomes" id="UP000523821">
    <property type="component" value="Unassembled WGS sequence"/>
</dbReference>
<feature type="transmembrane region" description="Helical" evidence="8">
    <location>
        <begin position="334"/>
        <end position="352"/>
    </location>
</feature>
<protein>
    <submittedName>
        <fullName evidence="10">4-amino-4-deoxy-L-arabinose transferase-like glycosyltransferase</fullName>
    </submittedName>
</protein>
<feature type="domain" description="Glycosyltransferase RgtA/B/C/D-like" evidence="9">
    <location>
        <begin position="61"/>
        <end position="221"/>
    </location>
</feature>
<organism evidence="10 11">
    <name type="scientific">Prosthecomicrobium pneumaticum</name>
    <dbReference type="NCBI Taxonomy" id="81895"/>
    <lineage>
        <taxon>Bacteria</taxon>
        <taxon>Pseudomonadati</taxon>
        <taxon>Pseudomonadota</taxon>
        <taxon>Alphaproteobacteria</taxon>
        <taxon>Hyphomicrobiales</taxon>
        <taxon>Kaistiaceae</taxon>
        <taxon>Prosthecomicrobium</taxon>
    </lineage>
</organism>
<evidence type="ECO:0000256" key="3">
    <source>
        <dbReference type="ARBA" id="ARBA00022676"/>
    </source>
</evidence>
<evidence type="ECO:0000256" key="2">
    <source>
        <dbReference type="ARBA" id="ARBA00022475"/>
    </source>
</evidence>
<dbReference type="InterPro" id="IPR050297">
    <property type="entry name" value="LipidA_mod_glycosyltrf_83"/>
</dbReference>
<feature type="transmembrane region" description="Helical" evidence="8">
    <location>
        <begin position="285"/>
        <end position="305"/>
    </location>
</feature>
<feature type="transmembrane region" description="Helical" evidence="8">
    <location>
        <begin position="65"/>
        <end position="83"/>
    </location>
</feature>
<evidence type="ECO:0000256" key="7">
    <source>
        <dbReference type="ARBA" id="ARBA00023136"/>
    </source>
</evidence>
<evidence type="ECO:0000259" key="9">
    <source>
        <dbReference type="Pfam" id="PF13231"/>
    </source>
</evidence>
<comment type="caution">
    <text evidence="10">The sequence shown here is derived from an EMBL/GenBank/DDBJ whole genome shotgun (WGS) entry which is preliminary data.</text>
</comment>
<evidence type="ECO:0000256" key="1">
    <source>
        <dbReference type="ARBA" id="ARBA00004651"/>
    </source>
</evidence>
<name>A0A7W9FLX9_9HYPH</name>
<evidence type="ECO:0000256" key="8">
    <source>
        <dbReference type="SAM" id="Phobius"/>
    </source>
</evidence>
<dbReference type="EMBL" id="JACHOO010000004">
    <property type="protein sequence ID" value="MBB5753090.1"/>
    <property type="molecule type" value="Genomic_DNA"/>
</dbReference>
<dbReference type="GO" id="GO:0009103">
    <property type="term" value="P:lipopolysaccharide biosynthetic process"/>
    <property type="evidence" value="ECO:0007669"/>
    <property type="project" value="UniProtKB-ARBA"/>
</dbReference>
<sequence>MTAAGAPSGAAVRRAWLALVAALVVLAGLRVAGLLSARTDLVMDEAQYWDWSRALAFGYYSKPPLIGWLIALTGPLCGAGEACVRLPSPILHAATALMIGLAGRSFYDDRTGITAALLYALAPGVAFSARIISTDVPLLFCFATALFAFGRLRAGGSRGDPLLLGLALGFGLLAKYAMVYFLGCALVAAVLDPASRGVVTSRRFVFSVVIGLAIVAPNLLWNLDNGFATFRHTGDNIRGGGFDFDPSDIAGFLAAQFGIIGPFVFAALLVAAVRAVRRTPEPSDRVMLAFSLPILAAVCLVAFAVRAHANWGATALVATVILAAALLRRERPRLVAASLLFGLVAQGVLFAADAAAPRVTLPFLARGDIYRPVLGWPELARRTAALAAEHGVDTVVAANRTDQAELTYYLRDATLSVLAWPGGERPSQHFELTRSLLDRPAPERLLFISACEREADLAAAYLRVTPLAPIVVATGPTTERVHLPYLLEAPRGGVLMPLPGC</sequence>
<reference evidence="10 11" key="1">
    <citation type="submission" date="2020-08" db="EMBL/GenBank/DDBJ databases">
        <title>Genomic Encyclopedia of Type Strains, Phase IV (KMG-IV): sequencing the most valuable type-strain genomes for metagenomic binning, comparative biology and taxonomic classification.</title>
        <authorList>
            <person name="Goeker M."/>
        </authorList>
    </citation>
    <scope>NUCLEOTIDE SEQUENCE [LARGE SCALE GENOMIC DNA]</scope>
    <source>
        <strain evidence="10 11">DSM 16268</strain>
    </source>
</reference>
<dbReference type="GO" id="GO:0016763">
    <property type="term" value="F:pentosyltransferase activity"/>
    <property type="evidence" value="ECO:0007669"/>
    <property type="project" value="TreeGrafter"/>
</dbReference>
<accession>A0A7W9FLX9</accession>
<dbReference type="AlphaFoldDB" id="A0A7W9FLX9"/>
<proteinExistence type="predicted"/>
<dbReference type="InterPro" id="IPR038731">
    <property type="entry name" value="RgtA/B/C-like"/>
</dbReference>
<evidence type="ECO:0000313" key="11">
    <source>
        <dbReference type="Proteomes" id="UP000523821"/>
    </source>
</evidence>
<dbReference type="GO" id="GO:0005886">
    <property type="term" value="C:plasma membrane"/>
    <property type="evidence" value="ECO:0007669"/>
    <property type="project" value="UniProtKB-SubCell"/>
</dbReference>
<evidence type="ECO:0000256" key="6">
    <source>
        <dbReference type="ARBA" id="ARBA00022989"/>
    </source>
</evidence>
<feature type="transmembrane region" description="Helical" evidence="8">
    <location>
        <begin position="136"/>
        <end position="154"/>
    </location>
</feature>